<dbReference type="GeneTree" id="ENSGT00940000162845"/>
<name>A0A8V0XDQ4_CHICK</name>
<protein>
    <recommendedName>
        <fullName evidence="7">Alcohol dehydrogenase I</fullName>
    </recommendedName>
</protein>
<organism evidence="11 12">
    <name type="scientific">Gallus gallus</name>
    <name type="common">Chicken</name>
    <dbReference type="NCBI Taxonomy" id="9031"/>
    <lineage>
        <taxon>Eukaryota</taxon>
        <taxon>Metazoa</taxon>
        <taxon>Chordata</taxon>
        <taxon>Craniata</taxon>
        <taxon>Vertebrata</taxon>
        <taxon>Euteleostomi</taxon>
        <taxon>Archelosauria</taxon>
        <taxon>Archosauria</taxon>
        <taxon>Dinosauria</taxon>
        <taxon>Saurischia</taxon>
        <taxon>Theropoda</taxon>
        <taxon>Coelurosauria</taxon>
        <taxon>Aves</taxon>
        <taxon>Neognathae</taxon>
        <taxon>Galloanserae</taxon>
        <taxon>Galliformes</taxon>
        <taxon>Phasianidae</taxon>
        <taxon>Phasianinae</taxon>
        <taxon>Gallus</taxon>
    </lineage>
</organism>
<dbReference type="SUPFAM" id="SSF50129">
    <property type="entry name" value="GroES-like"/>
    <property type="match status" value="2"/>
</dbReference>
<evidence type="ECO:0000256" key="8">
    <source>
        <dbReference type="RuleBase" id="RU361277"/>
    </source>
</evidence>
<dbReference type="SUPFAM" id="SSF51735">
    <property type="entry name" value="NAD(P)-binding Rossmann-fold domains"/>
    <property type="match status" value="1"/>
</dbReference>
<dbReference type="AlphaFoldDB" id="A0A8V0XDQ4"/>
<comment type="similarity">
    <text evidence="8">Belongs to the zinc-containing alcohol dehydrogenase family.</text>
</comment>
<keyword evidence="4" id="KW-0007">Acetylation</keyword>
<keyword evidence="5" id="KW-0560">Oxidoreductase</keyword>
<dbReference type="CDD" id="cd08299">
    <property type="entry name" value="alcohol_DH_class_I_II_IV"/>
    <property type="match status" value="1"/>
</dbReference>
<dbReference type="Ensembl" id="ENSGALT00010010968.1">
    <property type="protein sequence ID" value="ENSGALP00010006262.1"/>
    <property type="gene ID" value="ENSGALG00010004716.1"/>
</dbReference>
<evidence type="ECO:0000256" key="7">
    <source>
        <dbReference type="ARBA" id="ARBA00082950"/>
    </source>
</evidence>
<reference evidence="11" key="3">
    <citation type="submission" date="2025-09" db="UniProtKB">
        <authorList>
            <consortium name="Ensembl"/>
        </authorList>
    </citation>
    <scope>IDENTIFICATION</scope>
    <source>
        <strain evidence="11">broiler</strain>
    </source>
</reference>
<evidence type="ECO:0000256" key="4">
    <source>
        <dbReference type="ARBA" id="ARBA00022990"/>
    </source>
</evidence>
<reference evidence="11" key="2">
    <citation type="submission" date="2025-08" db="UniProtKB">
        <authorList>
            <consortium name="Ensembl"/>
        </authorList>
    </citation>
    <scope>IDENTIFICATION</scope>
    <source>
        <strain evidence="11">broiler</strain>
    </source>
</reference>
<dbReference type="InterPro" id="IPR013149">
    <property type="entry name" value="ADH-like_C"/>
</dbReference>
<evidence type="ECO:0000256" key="5">
    <source>
        <dbReference type="ARBA" id="ARBA00023002"/>
    </source>
</evidence>
<evidence type="ECO:0000313" key="12">
    <source>
        <dbReference type="Proteomes" id="UP000000539"/>
    </source>
</evidence>
<dbReference type="PANTHER" id="PTHR43880">
    <property type="entry name" value="ALCOHOL DEHYDROGENASE"/>
    <property type="match status" value="1"/>
</dbReference>
<dbReference type="Gene3D" id="3.40.50.720">
    <property type="entry name" value="NAD(P)-binding Rossmann-like Domain"/>
    <property type="match status" value="1"/>
</dbReference>
<evidence type="ECO:0000256" key="2">
    <source>
        <dbReference type="ARBA" id="ARBA00022723"/>
    </source>
</evidence>
<dbReference type="InterPro" id="IPR011032">
    <property type="entry name" value="GroES-like_sf"/>
</dbReference>
<keyword evidence="12" id="KW-1185">Reference proteome</keyword>
<accession>A0A8V0XDQ4</accession>
<evidence type="ECO:0000256" key="9">
    <source>
        <dbReference type="SAM" id="MobiDB-lite"/>
    </source>
</evidence>
<dbReference type="Proteomes" id="UP000000539">
    <property type="component" value="Chromosome 4"/>
</dbReference>
<feature type="compositionally biased region" description="Polar residues" evidence="9">
    <location>
        <begin position="37"/>
        <end position="46"/>
    </location>
</feature>
<keyword evidence="2 8" id="KW-0479">Metal-binding</keyword>
<feature type="domain" description="Enoyl reductase (ER)" evidence="10">
    <location>
        <begin position="100"/>
        <end position="456"/>
    </location>
</feature>
<reference evidence="11" key="1">
    <citation type="submission" date="2020-11" db="EMBL/GenBank/DDBJ databases">
        <title>Gallus gallus (Chicken) genome, bGalGal1, GRCg7b, maternal haplotype autosomes + Z &amp; W.</title>
        <authorList>
            <person name="Warren W."/>
            <person name="Formenti G."/>
            <person name="Fedrigo O."/>
            <person name="Haase B."/>
            <person name="Mountcastle J."/>
            <person name="Balacco J."/>
            <person name="Tracey A."/>
            <person name="Schneider V."/>
            <person name="Okimoto R."/>
            <person name="Cheng H."/>
            <person name="Hawken R."/>
            <person name="Howe K."/>
            <person name="Jarvis E.D."/>
        </authorList>
    </citation>
    <scope>NUCLEOTIDE SEQUENCE [LARGE SCALE GENOMIC DNA]</scope>
    <source>
        <strain evidence="11">Broiler</strain>
    </source>
</reference>
<dbReference type="Gene3D" id="3.90.180.10">
    <property type="entry name" value="Medium-chain alcohol dehydrogenases, catalytic domain"/>
    <property type="match status" value="1"/>
</dbReference>
<evidence type="ECO:0000259" key="10">
    <source>
        <dbReference type="SMART" id="SM00829"/>
    </source>
</evidence>
<dbReference type="GO" id="GO:0008270">
    <property type="term" value="F:zinc ion binding"/>
    <property type="evidence" value="ECO:0007669"/>
    <property type="project" value="InterPro"/>
</dbReference>
<keyword evidence="13" id="KW-1267">Proteomics identification</keyword>
<dbReference type="PANTHER" id="PTHR43880:SF8">
    <property type="entry name" value="ALCOHOL DEHYDROGENASE 6 (CLASS V)"/>
    <property type="match status" value="1"/>
</dbReference>
<evidence type="ECO:0000256" key="6">
    <source>
        <dbReference type="ARBA" id="ARBA00023027"/>
    </source>
</evidence>
<comment type="cofactor">
    <cofactor evidence="1 8">
        <name>Zn(2+)</name>
        <dbReference type="ChEBI" id="CHEBI:29105"/>
    </cofactor>
</comment>
<dbReference type="OrthoDB" id="417550at2759"/>
<dbReference type="InterPro" id="IPR020843">
    <property type="entry name" value="ER"/>
</dbReference>
<evidence type="ECO:0000256" key="1">
    <source>
        <dbReference type="ARBA" id="ARBA00001947"/>
    </source>
</evidence>
<dbReference type="InterPro" id="IPR013154">
    <property type="entry name" value="ADH-like_N"/>
</dbReference>
<evidence type="ECO:0007829" key="13">
    <source>
        <dbReference type="PeptideAtlas" id="A0A8V0XDQ4"/>
    </source>
</evidence>
<gene>
    <name evidence="11" type="primary">ADH6</name>
</gene>
<dbReference type="InterPro" id="IPR002328">
    <property type="entry name" value="ADH_Zn_CS"/>
</dbReference>
<dbReference type="FunFam" id="3.90.180.10:FF:000001">
    <property type="entry name" value="S-(hydroxymethyl)glutathione dehydrogenase"/>
    <property type="match status" value="1"/>
</dbReference>
<dbReference type="Pfam" id="PF00107">
    <property type="entry name" value="ADH_zinc_N"/>
    <property type="match status" value="1"/>
</dbReference>
<dbReference type="InterPro" id="IPR036291">
    <property type="entry name" value="NAD(P)-bd_dom_sf"/>
</dbReference>
<dbReference type="Pfam" id="PF08240">
    <property type="entry name" value="ADH_N"/>
    <property type="match status" value="1"/>
</dbReference>
<sequence>MPRPYLHLQPAVPSCTQGFHARHGFRQIGSAKPPPSTTAGDSSSQTTWPLLEKLSDAELQLPGQHQASTLHHCWRQLLSDHMATSGKVIRCRAAVAWAAGKSLSVEEIEVAPPKAREVRVKMVATGICHTDEHVLEGNFPDVDFPVILGHEGAGIVESIGEGVTSVKPGDKVILFPLPQCGECSFCLNPDSNYCLKSHLTEPQNLMPDKTTRFTCKGKQIQHFLWNSTFAEYTVVPEYTLAKIDAAAPLDKVCVFACGFSTGYGAAVNTAKVKLGSTCAVFGLGGVGLSVVMGCKAAGASRIIAIDINKDKFAKAKEMGATECINPQDFKKPIQQVLTEMTGHGVDYSFEAIGTADTLIAALASCNMNTGVCVMVGVLPAGSTVPIDPFLLLSGRTCKGTLAGGWKMRDSIPKLVASYLEKKFNSDLLITHTLPFAKINEGFELLRAGKSIRTVMLF</sequence>
<keyword evidence="6" id="KW-0520">NAD</keyword>
<dbReference type="PROSITE" id="PS00059">
    <property type="entry name" value="ADH_ZINC"/>
    <property type="match status" value="1"/>
</dbReference>
<proteinExistence type="evidence at protein level"/>
<feature type="region of interest" description="Disordered" evidence="9">
    <location>
        <begin position="26"/>
        <end position="46"/>
    </location>
</feature>
<evidence type="ECO:0000313" key="11">
    <source>
        <dbReference type="Ensembl" id="ENSGALP00010006262.1"/>
    </source>
</evidence>
<dbReference type="FunFam" id="3.40.50.720:FF:000003">
    <property type="entry name" value="S-(hydroxymethyl)glutathione dehydrogenase"/>
    <property type="match status" value="1"/>
</dbReference>
<dbReference type="GO" id="GO:0016491">
    <property type="term" value="F:oxidoreductase activity"/>
    <property type="evidence" value="ECO:0007669"/>
    <property type="project" value="UniProtKB-KW"/>
</dbReference>
<dbReference type="SMART" id="SM00829">
    <property type="entry name" value="PKS_ER"/>
    <property type="match status" value="1"/>
</dbReference>
<keyword evidence="3 8" id="KW-0862">Zinc</keyword>
<evidence type="ECO:0000256" key="3">
    <source>
        <dbReference type="ARBA" id="ARBA00022833"/>
    </source>
</evidence>